<evidence type="ECO:0000259" key="6">
    <source>
        <dbReference type="Pfam" id="PF01494"/>
    </source>
</evidence>
<dbReference type="Gene3D" id="3.30.70.2450">
    <property type="match status" value="1"/>
</dbReference>
<dbReference type="Proteomes" id="UP000465221">
    <property type="component" value="Unassembled WGS sequence"/>
</dbReference>
<dbReference type="PANTHER" id="PTHR43004:SF19">
    <property type="entry name" value="BINDING MONOOXYGENASE, PUTATIVE (JCVI)-RELATED"/>
    <property type="match status" value="1"/>
</dbReference>
<accession>A0A8H3NPP5</accession>
<dbReference type="Gene3D" id="3.50.50.60">
    <property type="entry name" value="FAD/NAD(P)-binding domain"/>
    <property type="match status" value="1"/>
</dbReference>
<evidence type="ECO:0000256" key="2">
    <source>
        <dbReference type="ARBA" id="ARBA00022630"/>
    </source>
</evidence>
<dbReference type="GO" id="GO:0071949">
    <property type="term" value="F:FAD binding"/>
    <property type="evidence" value="ECO:0007669"/>
    <property type="project" value="InterPro"/>
</dbReference>
<evidence type="ECO:0000256" key="4">
    <source>
        <dbReference type="ARBA" id="ARBA00023002"/>
    </source>
</evidence>
<comment type="caution">
    <text evidence="7">The sequence shown here is derived from an EMBL/GenBank/DDBJ whole genome shotgun (WGS) entry which is preliminary data.</text>
</comment>
<evidence type="ECO:0000256" key="1">
    <source>
        <dbReference type="ARBA" id="ARBA00001974"/>
    </source>
</evidence>
<keyword evidence="2" id="KW-0285">Flavoprotein</keyword>
<comment type="cofactor">
    <cofactor evidence="1">
        <name>FAD</name>
        <dbReference type="ChEBI" id="CHEBI:57692"/>
    </cofactor>
</comment>
<gene>
    <name evidence="7" type="ORF">IFM46972_04672</name>
</gene>
<keyword evidence="5" id="KW-0812">Transmembrane</keyword>
<dbReference type="GO" id="GO:0016709">
    <property type="term" value="F:oxidoreductase activity, acting on paired donors, with incorporation or reduction of molecular oxygen, NAD(P)H as one donor, and incorporation of one atom of oxygen"/>
    <property type="evidence" value="ECO:0007669"/>
    <property type="project" value="UniProtKB-ARBA"/>
</dbReference>
<dbReference type="InterPro" id="IPR002938">
    <property type="entry name" value="FAD-bd"/>
</dbReference>
<dbReference type="PRINTS" id="PR00420">
    <property type="entry name" value="RNGMNOXGNASE"/>
</dbReference>
<keyword evidence="5" id="KW-0472">Membrane</keyword>
<evidence type="ECO:0000313" key="7">
    <source>
        <dbReference type="EMBL" id="GFF35790.1"/>
    </source>
</evidence>
<dbReference type="InterPro" id="IPR036188">
    <property type="entry name" value="FAD/NAD-bd_sf"/>
</dbReference>
<keyword evidence="7" id="KW-0503">Monooxygenase</keyword>
<protein>
    <submittedName>
        <fullName evidence="7">Pentachlorophenol 4-monooxygenase</fullName>
    </submittedName>
</protein>
<proteinExistence type="predicted"/>
<sequence length="543" mass="60828">MIPRTEVLIIGAGPTGLTLALWLTRQNVKVRIIDSKEAKPSTSRALVIHARTLELYRQLGLADDVVANGHKIEATNLWTEGAHRAHIPIGNVGKGLTPYPFIHIYPQDHHERLLEDRLNAMGVTVQRNWELVNFNEDDEYIMAELKHTTEQPSSTKAEKTEFCQATYIVGCDGAHSAVRRICNIAFEGETYPQLFYVTDIEGSGPTMNGEAHVSLNGSEFMLSLAYDQDRKARLAGAVDETHITKDVSELTLDDILPTTIKNMELQIDKVNWFTTYRVHHRLAASFRRGRAFLAGDAAHIHSPVGGQGMNTGIGDAINLAWKIATVVHGKADASLLDSYDPERRAFASILVNTTDRAFTNLVAKGYVSNFIRNWVLPTIMPISTRFDRVRHRLFRGVSQIMLNYRDSALSAGTAGYVQGGDRIPWAPVGDVDNFDSLKEITWQVHVYGDSKREMEDWCRDKHVPLRVFAWDGKYQAVGFGRDAAYLLRPDTAAFELTLHLLLQSVPPSIGIYMPYPFTFLLVFVQFILRLGVYALCYVTASLP</sequence>
<evidence type="ECO:0000256" key="5">
    <source>
        <dbReference type="SAM" id="Phobius"/>
    </source>
</evidence>
<keyword evidence="5" id="KW-1133">Transmembrane helix</keyword>
<keyword evidence="3" id="KW-0274">FAD</keyword>
<keyword evidence="4" id="KW-0560">Oxidoreductase</keyword>
<dbReference type="EMBL" id="BLKC01000027">
    <property type="protein sequence ID" value="GFF35790.1"/>
    <property type="molecule type" value="Genomic_DNA"/>
</dbReference>
<feature type="transmembrane region" description="Helical" evidence="5">
    <location>
        <begin position="517"/>
        <end position="540"/>
    </location>
</feature>
<feature type="domain" description="FAD-binding" evidence="6">
    <location>
        <begin position="4"/>
        <end position="352"/>
    </location>
</feature>
<evidence type="ECO:0000256" key="3">
    <source>
        <dbReference type="ARBA" id="ARBA00022827"/>
    </source>
</evidence>
<dbReference type="AlphaFoldDB" id="A0A8H3NPP5"/>
<name>A0A8H3NPP5_9EURO</name>
<organism evidence="7 8">
    <name type="scientific">Aspergillus udagawae</name>
    <dbReference type="NCBI Taxonomy" id="91492"/>
    <lineage>
        <taxon>Eukaryota</taxon>
        <taxon>Fungi</taxon>
        <taxon>Dikarya</taxon>
        <taxon>Ascomycota</taxon>
        <taxon>Pezizomycotina</taxon>
        <taxon>Eurotiomycetes</taxon>
        <taxon>Eurotiomycetidae</taxon>
        <taxon>Eurotiales</taxon>
        <taxon>Aspergillaceae</taxon>
        <taxon>Aspergillus</taxon>
        <taxon>Aspergillus subgen. Fumigati</taxon>
    </lineage>
</organism>
<dbReference type="SUPFAM" id="SSF51905">
    <property type="entry name" value="FAD/NAD(P)-binding domain"/>
    <property type="match status" value="1"/>
</dbReference>
<evidence type="ECO:0000313" key="8">
    <source>
        <dbReference type="Proteomes" id="UP000465221"/>
    </source>
</evidence>
<dbReference type="PANTHER" id="PTHR43004">
    <property type="entry name" value="TRK SYSTEM POTASSIUM UPTAKE PROTEIN"/>
    <property type="match status" value="1"/>
</dbReference>
<reference evidence="7 8" key="1">
    <citation type="submission" date="2020-01" db="EMBL/GenBank/DDBJ databases">
        <title>Draft genome sequence of Aspergillus udagawae IFM 46972.</title>
        <authorList>
            <person name="Takahashi H."/>
            <person name="Yaguchi T."/>
        </authorList>
    </citation>
    <scope>NUCLEOTIDE SEQUENCE [LARGE SCALE GENOMIC DNA]</scope>
    <source>
        <strain evidence="7 8">IFM 46972</strain>
    </source>
</reference>
<dbReference type="InterPro" id="IPR050641">
    <property type="entry name" value="RIFMO-like"/>
</dbReference>
<dbReference type="Pfam" id="PF01494">
    <property type="entry name" value="FAD_binding_3"/>
    <property type="match status" value="1"/>
</dbReference>